<protein>
    <recommendedName>
        <fullName evidence="3">Sulfur carrier protein ThiS</fullName>
    </recommendedName>
</protein>
<reference evidence="1" key="2">
    <citation type="submission" date="2020-09" db="EMBL/GenBank/DDBJ databases">
        <authorList>
            <person name="Sun Q."/>
            <person name="Zhou Y."/>
        </authorList>
    </citation>
    <scope>NUCLEOTIDE SEQUENCE</scope>
    <source>
        <strain evidence="1">CGMCC 1.15343</strain>
    </source>
</reference>
<dbReference type="CDD" id="cd00565">
    <property type="entry name" value="Ubl_ThiS"/>
    <property type="match status" value="1"/>
</dbReference>
<dbReference type="InterPro" id="IPR003749">
    <property type="entry name" value="ThiS/MoaD-like"/>
</dbReference>
<evidence type="ECO:0000313" key="2">
    <source>
        <dbReference type="Proteomes" id="UP000651668"/>
    </source>
</evidence>
<dbReference type="EMBL" id="BMIL01000001">
    <property type="protein sequence ID" value="GGC53839.1"/>
    <property type="molecule type" value="Genomic_DNA"/>
</dbReference>
<comment type="caution">
    <text evidence="1">The sequence shown here is derived from an EMBL/GenBank/DDBJ whole genome shotgun (WGS) entry which is preliminary data.</text>
</comment>
<name>A0A916TZ81_9SPHI</name>
<dbReference type="PANTHER" id="PTHR34472">
    <property type="entry name" value="SULFUR CARRIER PROTEIN THIS"/>
    <property type="match status" value="1"/>
</dbReference>
<dbReference type="InterPro" id="IPR016155">
    <property type="entry name" value="Mopterin_synth/thiamin_S_b"/>
</dbReference>
<keyword evidence="2" id="KW-1185">Reference proteome</keyword>
<evidence type="ECO:0000313" key="1">
    <source>
        <dbReference type="EMBL" id="GGC53839.1"/>
    </source>
</evidence>
<gene>
    <name evidence="1" type="ORF">GCM10011387_04270</name>
</gene>
<accession>A0A916TZ81</accession>
<evidence type="ECO:0008006" key="3">
    <source>
        <dbReference type="Google" id="ProtNLM"/>
    </source>
</evidence>
<dbReference type="NCBIfam" id="TIGR01683">
    <property type="entry name" value="thiS"/>
    <property type="match status" value="1"/>
</dbReference>
<dbReference type="Gene3D" id="3.10.20.30">
    <property type="match status" value="1"/>
</dbReference>
<dbReference type="InterPro" id="IPR010035">
    <property type="entry name" value="Thi_S"/>
</dbReference>
<proteinExistence type="predicted"/>
<dbReference type="Proteomes" id="UP000651668">
    <property type="component" value="Unassembled WGS sequence"/>
</dbReference>
<dbReference type="InterPro" id="IPR012675">
    <property type="entry name" value="Beta-grasp_dom_sf"/>
</dbReference>
<organism evidence="1 2">
    <name type="scientific">Pedobacter quisquiliarum</name>
    <dbReference type="NCBI Taxonomy" id="1834438"/>
    <lineage>
        <taxon>Bacteria</taxon>
        <taxon>Pseudomonadati</taxon>
        <taxon>Bacteroidota</taxon>
        <taxon>Sphingobacteriia</taxon>
        <taxon>Sphingobacteriales</taxon>
        <taxon>Sphingobacteriaceae</taxon>
        <taxon>Pedobacter</taxon>
    </lineage>
</organism>
<sequence>MQFVLPKGKVTGTHHVLPFFPPAGPFLKYKIVYMMEVTVNQKTFEIPDRCSITELFQLLPQIPEKGVAIALNKNIIARPTWPTHLLQAGDEVMVIKATQGG</sequence>
<reference evidence="1" key="1">
    <citation type="journal article" date="2014" name="Int. J. Syst. Evol. Microbiol.">
        <title>Complete genome sequence of Corynebacterium casei LMG S-19264T (=DSM 44701T), isolated from a smear-ripened cheese.</title>
        <authorList>
            <consortium name="US DOE Joint Genome Institute (JGI-PGF)"/>
            <person name="Walter F."/>
            <person name="Albersmeier A."/>
            <person name="Kalinowski J."/>
            <person name="Ruckert C."/>
        </authorList>
    </citation>
    <scope>NUCLEOTIDE SEQUENCE</scope>
    <source>
        <strain evidence="1">CGMCC 1.15343</strain>
    </source>
</reference>
<dbReference type="PANTHER" id="PTHR34472:SF1">
    <property type="entry name" value="SULFUR CARRIER PROTEIN THIS"/>
    <property type="match status" value="1"/>
</dbReference>
<dbReference type="SUPFAM" id="SSF54285">
    <property type="entry name" value="MoaD/ThiS"/>
    <property type="match status" value="1"/>
</dbReference>
<dbReference type="Pfam" id="PF02597">
    <property type="entry name" value="ThiS"/>
    <property type="match status" value="1"/>
</dbReference>
<dbReference type="RefSeq" id="WP_188625174.1">
    <property type="nucleotide sequence ID" value="NZ_BMIL01000001.1"/>
</dbReference>
<dbReference type="AlphaFoldDB" id="A0A916TZ81"/>